<evidence type="ECO:0000313" key="1">
    <source>
        <dbReference type="EMBL" id="MWR12317.1"/>
    </source>
</evidence>
<dbReference type="Proteomes" id="UP000430387">
    <property type="component" value="Unassembled WGS sequence"/>
</dbReference>
<dbReference type="EMBL" id="WTQJ01000002">
    <property type="protein sequence ID" value="MWR12317.1"/>
    <property type="molecule type" value="Genomic_DNA"/>
</dbReference>
<name>A0A6D0I327_ECOLX</name>
<proteinExistence type="predicted"/>
<dbReference type="PROSITE" id="PS50164">
    <property type="entry name" value="GIY_YIG"/>
    <property type="match status" value="1"/>
</dbReference>
<accession>A0A6D0I327</accession>
<evidence type="ECO:0000313" key="2">
    <source>
        <dbReference type="Proteomes" id="UP000430387"/>
    </source>
</evidence>
<reference evidence="1 2" key="1">
    <citation type="submission" date="2019-12" db="EMBL/GenBank/DDBJ databases">
        <title>Enteriobacteria Tanzani isolates_8377-8380.</title>
        <authorList>
            <person name="Subbiah M."/>
            <person name="Call D."/>
        </authorList>
    </citation>
    <scope>NUCLEOTIDE SEQUENCE [LARGE SCALE GENOMIC DNA]</scope>
    <source>
        <strain evidence="1 2">8380wG1</strain>
    </source>
</reference>
<comment type="caution">
    <text evidence="1">The sequence shown here is derived from an EMBL/GenBank/DDBJ whole genome shotgun (WGS) entry which is preliminary data.</text>
</comment>
<sequence>MDINEFPPGVIEHLGWYVYRLIDPRDGSTFYVGKGKGNRVFAHMRGEVAAVDDDDELLSNKLKQLREIRLAGLEVIHVIHRHGMAEEKTAYEVEAALIDAYPGLTNIMNGAGSNEFGAAHIKELIATYQPETITFQHKTLMISVNRSSKDIDLYDAVRFSWRVSLERARKAEVILATVRGIVRGVYIADEWLKSTRENFPEIPSWDADDEFEATQSSRFGFRGRAAPPEITQLYLGKKIPDDLRKKGAMSPVRYSPGFDFGMERDFRS</sequence>
<dbReference type="CDD" id="cd10440">
    <property type="entry name" value="GIY-YIG_COG3680"/>
    <property type="match status" value="1"/>
</dbReference>
<dbReference type="AlphaFoldDB" id="A0A6D0I327"/>
<dbReference type="Pfam" id="PF22945">
    <property type="entry name" value="LEM-3_GIY-YIG"/>
    <property type="match status" value="1"/>
</dbReference>
<gene>
    <name evidence="1" type="ORF">GQA06_00455</name>
</gene>
<dbReference type="OMA" id="VYEIQCW"/>
<dbReference type="RefSeq" id="WP_000353907.1">
    <property type="nucleotide sequence ID" value="NZ_BDOU01000001.1"/>
</dbReference>
<dbReference type="InterPro" id="IPR000305">
    <property type="entry name" value="GIY-YIG_endonuc"/>
</dbReference>
<protein>
    <submittedName>
        <fullName evidence="1">Uncharacterized protein</fullName>
    </submittedName>
</protein>
<organism evidence="1 2">
    <name type="scientific">Escherichia coli</name>
    <dbReference type="NCBI Taxonomy" id="562"/>
    <lineage>
        <taxon>Bacteria</taxon>
        <taxon>Pseudomonadati</taxon>
        <taxon>Pseudomonadota</taxon>
        <taxon>Gammaproteobacteria</taxon>
        <taxon>Enterobacterales</taxon>
        <taxon>Enterobacteriaceae</taxon>
        <taxon>Escherichia</taxon>
    </lineage>
</organism>